<feature type="transmembrane region" description="Helical" evidence="7">
    <location>
        <begin position="336"/>
        <end position="358"/>
    </location>
</feature>
<dbReference type="InterPro" id="IPR000515">
    <property type="entry name" value="MetI-like"/>
</dbReference>
<keyword evidence="5 7" id="KW-1133">Transmembrane helix</keyword>
<evidence type="ECO:0000256" key="7">
    <source>
        <dbReference type="SAM" id="Phobius"/>
    </source>
</evidence>
<gene>
    <name evidence="9" type="ORF">MNBD_ALPHA09-1853</name>
</gene>
<feature type="domain" description="ABC transmembrane type-1" evidence="8">
    <location>
        <begin position="58"/>
        <end position="263"/>
    </location>
</feature>
<feature type="transmembrane region" description="Helical" evidence="7">
    <location>
        <begin position="406"/>
        <end position="427"/>
    </location>
</feature>
<dbReference type="GO" id="GO:0055085">
    <property type="term" value="P:transmembrane transport"/>
    <property type="evidence" value="ECO:0007669"/>
    <property type="project" value="InterPro"/>
</dbReference>
<evidence type="ECO:0000256" key="1">
    <source>
        <dbReference type="ARBA" id="ARBA00004651"/>
    </source>
</evidence>
<dbReference type="SUPFAM" id="SSF161098">
    <property type="entry name" value="MetI-like"/>
    <property type="match status" value="2"/>
</dbReference>
<accession>A0A3B0TJF2</accession>
<feature type="transmembrane region" description="Helical" evidence="7">
    <location>
        <begin position="12"/>
        <end position="37"/>
    </location>
</feature>
<evidence type="ECO:0000256" key="4">
    <source>
        <dbReference type="ARBA" id="ARBA00022692"/>
    </source>
</evidence>
<dbReference type="EMBL" id="UOEM01000099">
    <property type="protein sequence ID" value="VAW16880.1"/>
    <property type="molecule type" value="Genomic_DNA"/>
</dbReference>
<evidence type="ECO:0000256" key="3">
    <source>
        <dbReference type="ARBA" id="ARBA00022475"/>
    </source>
</evidence>
<name>A0A3B0TJF2_9ZZZZ</name>
<dbReference type="Gene3D" id="1.10.3720.10">
    <property type="entry name" value="MetI-like"/>
    <property type="match status" value="2"/>
</dbReference>
<evidence type="ECO:0000256" key="2">
    <source>
        <dbReference type="ARBA" id="ARBA00022448"/>
    </source>
</evidence>
<feature type="transmembrane region" description="Helical" evidence="7">
    <location>
        <begin position="513"/>
        <end position="535"/>
    </location>
</feature>
<feature type="transmembrane region" description="Helical" evidence="7">
    <location>
        <begin position="244"/>
        <end position="268"/>
    </location>
</feature>
<dbReference type="GO" id="GO:0005886">
    <property type="term" value="C:plasma membrane"/>
    <property type="evidence" value="ECO:0007669"/>
    <property type="project" value="UniProtKB-SubCell"/>
</dbReference>
<dbReference type="PROSITE" id="PS50928">
    <property type="entry name" value="ABC_TM1"/>
    <property type="match status" value="2"/>
</dbReference>
<protein>
    <submittedName>
        <fullName evidence="9">Thiamin ABC transporter, transmembrane component</fullName>
    </submittedName>
</protein>
<feature type="transmembrane region" description="Helical" evidence="7">
    <location>
        <begin position="379"/>
        <end position="400"/>
    </location>
</feature>
<dbReference type="PANTHER" id="PTHR30183">
    <property type="entry name" value="MOLYBDENUM TRANSPORT SYSTEM PERMEASE PROTEIN MODB"/>
    <property type="match status" value="1"/>
</dbReference>
<evidence type="ECO:0000313" key="9">
    <source>
        <dbReference type="EMBL" id="VAW16880.1"/>
    </source>
</evidence>
<proteinExistence type="predicted"/>
<evidence type="ECO:0000259" key="8">
    <source>
        <dbReference type="PROSITE" id="PS50928"/>
    </source>
</evidence>
<feature type="transmembrane region" description="Helical" evidence="7">
    <location>
        <begin position="136"/>
        <end position="155"/>
    </location>
</feature>
<dbReference type="CDD" id="cd06261">
    <property type="entry name" value="TM_PBP2"/>
    <property type="match status" value="1"/>
</dbReference>
<reference evidence="9" key="1">
    <citation type="submission" date="2018-06" db="EMBL/GenBank/DDBJ databases">
        <authorList>
            <person name="Zhirakovskaya E."/>
        </authorList>
    </citation>
    <scope>NUCLEOTIDE SEQUENCE</scope>
</reference>
<comment type="subcellular location">
    <subcellularLocation>
        <location evidence="1">Cell membrane</location>
        <topology evidence="1">Multi-pass membrane protein</topology>
    </subcellularLocation>
</comment>
<keyword evidence="3" id="KW-1003">Cell membrane</keyword>
<evidence type="ECO:0000256" key="5">
    <source>
        <dbReference type="ARBA" id="ARBA00022989"/>
    </source>
</evidence>
<evidence type="ECO:0000256" key="6">
    <source>
        <dbReference type="ARBA" id="ARBA00023136"/>
    </source>
</evidence>
<feature type="transmembrane region" description="Helical" evidence="7">
    <location>
        <begin position="101"/>
        <end position="124"/>
    </location>
</feature>
<feature type="domain" description="ABC transmembrane type-1" evidence="8">
    <location>
        <begin position="336"/>
        <end position="529"/>
    </location>
</feature>
<feature type="transmembrane region" description="Helical" evidence="7">
    <location>
        <begin position="297"/>
        <end position="324"/>
    </location>
</feature>
<keyword evidence="4 7" id="KW-0812">Transmembrane</keyword>
<feature type="transmembrane region" description="Helical" evidence="7">
    <location>
        <begin position="57"/>
        <end position="80"/>
    </location>
</feature>
<feature type="transmembrane region" description="Helical" evidence="7">
    <location>
        <begin position="199"/>
        <end position="224"/>
    </location>
</feature>
<dbReference type="PANTHER" id="PTHR30183:SF9">
    <property type="entry name" value="THIAMINE TRANSPORT SYSTEM PERMEASE PROTEIN THIP"/>
    <property type="match status" value="1"/>
</dbReference>
<dbReference type="InterPro" id="IPR035906">
    <property type="entry name" value="MetI-like_sf"/>
</dbReference>
<keyword evidence="6 7" id="KW-0472">Membrane</keyword>
<organism evidence="9">
    <name type="scientific">hydrothermal vent metagenome</name>
    <dbReference type="NCBI Taxonomy" id="652676"/>
    <lineage>
        <taxon>unclassified sequences</taxon>
        <taxon>metagenomes</taxon>
        <taxon>ecological metagenomes</taxon>
    </lineage>
</organism>
<dbReference type="AlphaFoldDB" id="A0A3B0TJF2"/>
<feature type="transmembrane region" description="Helical" evidence="7">
    <location>
        <begin position="467"/>
        <end position="490"/>
    </location>
</feature>
<keyword evidence="2" id="KW-0813">Transport</keyword>
<sequence>MTQVNLGQSQAGLWWLPGTIGVGAIAALIGLAAYGIGKTASLDGIAATLADPTLVRIAGFTVFQAALSAAISVALALPFARAASRRPGWRPLAGFMKLGNLAFVTPVIIGVFGIVEVHGVTGWVNSAARALTGESFGPYVYGLGGILIAHAFFNMPFAARNFDRALAGIAPESWRLAAQLGMSSGQIFRLIEWPALARVFLPTAGIIFAMCFTSFAVVVTLGGGPAATILEVAIYQALRFDFDITRAAGLALTQFVLAAAIVGPLLFVTAAPAQTATGGACAARPDAAGWPARATDLAAVTMAAVVIIAPLAGILLPGIAAMTFERLADPALWRATGWSLAIAAGAGSIAFAIGLGILMTQRHLTVRRGRLRAGAALEAASAIILVAPPMLLGAGLFLALRGRVDLFAAAPFLVIAINAVAGLPFVLRLIGPDFLRAAEHHDRLAASLGLSGMNRWRLVDWPAIRPAAATALAVTMTLAAGDLGVIALFGTPDTTTLPLLIFQRMGAYRMDEAAVGVVVLIALCVGIFVCVETALGGRGRLKRRVFSHA</sequence>